<evidence type="ECO:0000256" key="3">
    <source>
        <dbReference type="ARBA" id="ARBA00022692"/>
    </source>
</evidence>
<dbReference type="InterPro" id="IPR008564">
    <property type="entry name" value="TVP23-like"/>
</dbReference>
<evidence type="ECO:0000256" key="1">
    <source>
        <dbReference type="ARBA" id="ARBA00004141"/>
    </source>
</evidence>
<dbReference type="OrthoDB" id="2151161at2759"/>
<evidence type="ECO:0000256" key="4">
    <source>
        <dbReference type="ARBA" id="ARBA00022989"/>
    </source>
</evidence>
<evidence type="ECO:0000313" key="8">
    <source>
        <dbReference type="Proteomes" id="UP000008743"/>
    </source>
</evidence>
<dbReference type="GO" id="GO:0009306">
    <property type="term" value="P:protein secretion"/>
    <property type="evidence" value="ECO:0007669"/>
    <property type="project" value="TreeGrafter"/>
</dbReference>
<proteinExistence type="inferred from homology"/>
<evidence type="ECO:0000256" key="6">
    <source>
        <dbReference type="RuleBase" id="RU361206"/>
    </source>
</evidence>
<feature type="transmembrane region" description="Helical" evidence="6">
    <location>
        <begin position="136"/>
        <end position="154"/>
    </location>
</feature>
<dbReference type="AlphaFoldDB" id="A0A0D2WXU3"/>
<dbReference type="PANTHER" id="PTHR13019">
    <property type="entry name" value="GOLGI APPARATUS MEMBRANE PROTEIN TVP23"/>
    <property type="match status" value="1"/>
</dbReference>
<comment type="similarity">
    <text evidence="2 6">Belongs to the TVP23 family.</text>
</comment>
<dbReference type="GO" id="GO:0016192">
    <property type="term" value="P:vesicle-mediated transport"/>
    <property type="evidence" value="ECO:0007669"/>
    <property type="project" value="TreeGrafter"/>
</dbReference>
<feature type="transmembrane region" description="Helical" evidence="6">
    <location>
        <begin position="32"/>
        <end position="57"/>
    </location>
</feature>
<evidence type="ECO:0000313" key="7">
    <source>
        <dbReference type="EMBL" id="KJE98115.1"/>
    </source>
</evidence>
<evidence type="ECO:0000256" key="5">
    <source>
        <dbReference type="ARBA" id="ARBA00023136"/>
    </source>
</evidence>
<dbReference type="InParanoid" id="A0A0D2WXU3"/>
<keyword evidence="4 6" id="KW-1133">Transmembrane helix</keyword>
<protein>
    <recommendedName>
        <fullName evidence="6">Golgi apparatus membrane protein TVP23 homolog</fullName>
    </recommendedName>
</protein>
<sequence length="231" mass="25516">MFSVRRGKALFSCNPQPSGSGFDSLMLRASRLLTFGVAGVLGPLGRHPVAVAFHLLFRTGAVLAYLLCGFFSDNFVTNFIVIVMLLSLDFWTVKNVSGRILVGLRWWNEVKPDGQTMWRFESRKDTSGIDANESRLFWITLYLYTAVWLLFSILNLALKFQWLLVAFVGLALNLANVIGYTKCDKNAKQKLANLAGSFVTPSMVTSAAKTLISMATSSSSNNNQTRQPSGV</sequence>
<feature type="transmembrane region" description="Helical" evidence="6">
    <location>
        <begin position="160"/>
        <end position="180"/>
    </location>
</feature>
<keyword evidence="5 6" id="KW-0472">Membrane</keyword>
<dbReference type="GO" id="GO:0000139">
    <property type="term" value="C:Golgi membrane"/>
    <property type="evidence" value="ECO:0007669"/>
    <property type="project" value="TreeGrafter"/>
</dbReference>
<dbReference type="EMBL" id="KE346376">
    <property type="protein sequence ID" value="KJE98115.1"/>
    <property type="molecule type" value="Genomic_DNA"/>
</dbReference>
<dbReference type="STRING" id="595528.A0A0D2WXU3"/>
<gene>
    <name evidence="7" type="ORF">CAOG_008133</name>
</gene>
<dbReference type="FunCoup" id="A0A0D2WXU3">
    <property type="interactions" value="130"/>
</dbReference>
<keyword evidence="8" id="KW-1185">Reference proteome</keyword>
<dbReference type="PANTHER" id="PTHR13019:SF25">
    <property type="entry name" value="GOLGI APPARATUS MEMBRANE PROTEIN TVP23 HOMOLOG"/>
    <property type="match status" value="1"/>
</dbReference>
<accession>A0A0D2WXU3</accession>
<dbReference type="PhylomeDB" id="A0A0D2WXU3"/>
<dbReference type="Pfam" id="PF05832">
    <property type="entry name" value="DUF846"/>
    <property type="match status" value="1"/>
</dbReference>
<name>A0A0D2WXU3_CAPO3</name>
<keyword evidence="3 6" id="KW-0812">Transmembrane</keyword>
<feature type="transmembrane region" description="Helical" evidence="6">
    <location>
        <begin position="63"/>
        <end position="91"/>
    </location>
</feature>
<evidence type="ECO:0000256" key="2">
    <source>
        <dbReference type="ARBA" id="ARBA00005467"/>
    </source>
</evidence>
<reference evidence="8" key="1">
    <citation type="submission" date="2011-02" db="EMBL/GenBank/DDBJ databases">
        <title>The Genome Sequence of Capsaspora owczarzaki ATCC 30864.</title>
        <authorList>
            <person name="Russ C."/>
            <person name="Cuomo C."/>
            <person name="Burger G."/>
            <person name="Gray M.W."/>
            <person name="Holland P.W.H."/>
            <person name="King N."/>
            <person name="Lang F.B.F."/>
            <person name="Roger A.J."/>
            <person name="Ruiz-Trillo I."/>
            <person name="Young S.K."/>
            <person name="Zeng Q."/>
            <person name="Gargeya S."/>
            <person name="Alvarado L."/>
            <person name="Berlin A."/>
            <person name="Chapman S.B."/>
            <person name="Chen Z."/>
            <person name="Freedman E."/>
            <person name="Gellesch M."/>
            <person name="Goldberg J."/>
            <person name="Griggs A."/>
            <person name="Gujja S."/>
            <person name="Heilman E."/>
            <person name="Heiman D."/>
            <person name="Howarth C."/>
            <person name="Mehta T."/>
            <person name="Neiman D."/>
            <person name="Pearson M."/>
            <person name="Roberts A."/>
            <person name="Saif S."/>
            <person name="Shea T."/>
            <person name="Shenoy N."/>
            <person name="Sisk P."/>
            <person name="Stolte C."/>
            <person name="Sykes S."/>
            <person name="White J."/>
            <person name="Yandava C."/>
            <person name="Haas B."/>
            <person name="Nusbaum C."/>
            <person name="Birren B."/>
        </authorList>
    </citation>
    <scope>NUCLEOTIDE SEQUENCE</scope>
    <source>
        <strain evidence="8">ATCC 30864</strain>
    </source>
</reference>
<comment type="subcellular location">
    <subcellularLocation>
        <location evidence="1 6">Membrane</location>
        <topology evidence="1 6">Multi-pass membrane protein</topology>
    </subcellularLocation>
</comment>
<dbReference type="Proteomes" id="UP000008743">
    <property type="component" value="Unassembled WGS sequence"/>
</dbReference>
<organism evidence="7 8">
    <name type="scientific">Capsaspora owczarzaki (strain ATCC 30864)</name>
    <dbReference type="NCBI Taxonomy" id="595528"/>
    <lineage>
        <taxon>Eukaryota</taxon>
        <taxon>Filasterea</taxon>
        <taxon>Capsaspora</taxon>
    </lineage>
</organism>